<dbReference type="OrthoDB" id="4381340at2"/>
<reference evidence="3" key="1">
    <citation type="submission" date="2017-09" db="EMBL/GenBank/DDBJ databases">
        <authorList>
            <person name="Zhang Y."/>
            <person name="Huang X."/>
            <person name="Liu J."/>
            <person name="Lu L."/>
            <person name="Peng K."/>
        </authorList>
    </citation>
    <scope>NUCLEOTIDE SEQUENCE [LARGE SCALE GENOMIC DNA]</scope>
    <source>
        <strain evidence="3">S-XJ-1</strain>
    </source>
</reference>
<dbReference type="RefSeq" id="WP_095718444.1">
    <property type="nucleotide sequence ID" value="NZ_NTGA01000018.1"/>
</dbReference>
<evidence type="ECO:0000256" key="1">
    <source>
        <dbReference type="SAM" id="MobiDB-lite"/>
    </source>
</evidence>
<evidence type="ECO:0000313" key="2">
    <source>
        <dbReference type="EMBL" id="PAY23037.1"/>
    </source>
</evidence>
<organism evidence="2 3">
    <name type="scientific">Dietzia natronolimnaea</name>
    <dbReference type="NCBI Taxonomy" id="161920"/>
    <lineage>
        <taxon>Bacteria</taxon>
        <taxon>Bacillati</taxon>
        <taxon>Actinomycetota</taxon>
        <taxon>Actinomycetes</taxon>
        <taxon>Mycobacteriales</taxon>
        <taxon>Dietziaceae</taxon>
        <taxon>Dietzia</taxon>
    </lineage>
</organism>
<protein>
    <submittedName>
        <fullName evidence="2">Uncharacterized protein</fullName>
    </submittedName>
</protein>
<gene>
    <name evidence="2" type="ORF">CEY15_10820</name>
</gene>
<evidence type="ECO:0000313" key="3">
    <source>
        <dbReference type="Proteomes" id="UP000218810"/>
    </source>
</evidence>
<name>A0A2A2WPB2_9ACTN</name>
<dbReference type="AlphaFoldDB" id="A0A2A2WPB2"/>
<dbReference type="Proteomes" id="UP000218810">
    <property type="component" value="Unassembled WGS sequence"/>
</dbReference>
<sequence>MEDWESVYETGGYKRVIRFFPDYGREHPLWESGTDKYAMDPEDYGLSDSLARRLAQWMRHWEANVIPETGWASAEAAAESERVGDALVADLQVEVSGFADVRDERIRTCASPGSADARESTAHRSFPDHTLSSPGSATSSSGVRPVPGASP</sequence>
<feature type="region of interest" description="Disordered" evidence="1">
    <location>
        <begin position="110"/>
        <end position="151"/>
    </location>
</feature>
<accession>A0A2A2WPB2</accession>
<feature type="compositionally biased region" description="Low complexity" evidence="1">
    <location>
        <begin position="132"/>
        <end position="141"/>
    </location>
</feature>
<dbReference type="EMBL" id="NTGA01000018">
    <property type="protein sequence ID" value="PAY23037.1"/>
    <property type="molecule type" value="Genomic_DNA"/>
</dbReference>
<keyword evidence="3" id="KW-1185">Reference proteome</keyword>
<comment type="caution">
    <text evidence="2">The sequence shown here is derived from an EMBL/GenBank/DDBJ whole genome shotgun (WGS) entry which is preliminary data.</text>
</comment>
<proteinExistence type="predicted"/>
<feature type="compositionally biased region" description="Basic and acidic residues" evidence="1">
    <location>
        <begin position="116"/>
        <end position="127"/>
    </location>
</feature>